<evidence type="ECO:0000256" key="1">
    <source>
        <dbReference type="ARBA" id="ARBA00022801"/>
    </source>
</evidence>
<evidence type="ECO:0000256" key="2">
    <source>
        <dbReference type="PROSITE-ProRule" id="PRU10137"/>
    </source>
</evidence>
<dbReference type="Gene3D" id="3.40.50.1110">
    <property type="entry name" value="SGNH hydrolase"/>
    <property type="match status" value="1"/>
</dbReference>
<dbReference type="InterPro" id="IPR005181">
    <property type="entry name" value="SASA"/>
</dbReference>
<proteinExistence type="predicted"/>
<accession>A0A5B8VQM4</accession>
<dbReference type="RefSeq" id="WP_146786162.1">
    <property type="nucleotide sequence ID" value="NZ_CP042434.1"/>
</dbReference>
<gene>
    <name evidence="4" type="ORF">FSB73_19685</name>
</gene>
<dbReference type="InterPro" id="IPR006118">
    <property type="entry name" value="Recombinase_CS"/>
</dbReference>
<name>A0A5B8VQM4_9BACT</name>
<dbReference type="InterPro" id="IPR036514">
    <property type="entry name" value="SGNH_hydro_sf"/>
</dbReference>
<dbReference type="EMBL" id="CP042434">
    <property type="protein sequence ID" value="QEC73553.1"/>
    <property type="molecule type" value="Genomic_DNA"/>
</dbReference>
<dbReference type="InterPro" id="IPR039329">
    <property type="entry name" value="SIAE"/>
</dbReference>
<dbReference type="OrthoDB" id="9816001at2"/>
<sequence>MILTNLGSPFVYGQTTSPLQPEQYLRVSSVLQNHMVVQQNKPFKVWGHGPVGASISIKADWMPSAIQVVCDNQGAFEGIITVPKAKTGDYTPHHIIVRYGNQIIQLNDLLIGDVWFLSGQSNMQFAVHEMLDSTNTIASANPHIRLLNVALNFSASPIDSISGTWKRCSPASVRDFSAVGYSFGNKIQRELDIPVGLVFSGIGASAVQAFVPEAVLQKDTMLNRVYLSPYLSSPKSKEKIDAGFSFEKVTRPFLLYNALIHPFIRLSIKGVCWYQGATNYKDRKSFTQATIALIKSWRKAFQQGDLPFNFVQIAPYAHGKMDPTIAGDGFFREAQHHILRLNNTHMVVTMDVGSPENLHPKDKKPVGERLAATALNRTYGRLNEPYLGPEFDYVRFTGDTATVHFLPATTSGGLTTRDAKAPAFFYLAGSDRVFHPATATIRANTVVIYAKEVTRPVAVRYAFFNYPVTNLQNGAGFPALPFRTDNWPEKPENY</sequence>
<keyword evidence="5" id="KW-1185">Reference proteome</keyword>
<evidence type="ECO:0000313" key="5">
    <source>
        <dbReference type="Proteomes" id="UP000321291"/>
    </source>
</evidence>
<dbReference type="GO" id="GO:0001681">
    <property type="term" value="F:sialate O-acetylesterase activity"/>
    <property type="evidence" value="ECO:0007669"/>
    <property type="project" value="InterPro"/>
</dbReference>
<dbReference type="Pfam" id="PF03629">
    <property type="entry name" value="SASA"/>
    <property type="match status" value="1"/>
</dbReference>
<reference evidence="4 5" key="1">
    <citation type="journal article" date="2017" name="Int. J. Syst. Evol. Microbiol.">
        <title>Arachidicoccus ginsenosidivorans sp. nov., with ginsenoside-converting activity isolated from ginseng cultivating soil.</title>
        <authorList>
            <person name="Siddiqi M.Z."/>
            <person name="Aslam Z."/>
            <person name="Im W.T."/>
        </authorList>
    </citation>
    <scope>NUCLEOTIDE SEQUENCE [LARGE SCALE GENOMIC DNA]</scope>
    <source>
        <strain evidence="4 5">Gsoil 809</strain>
    </source>
</reference>
<dbReference type="Proteomes" id="UP000321291">
    <property type="component" value="Chromosome"/>
</dbReference>
<organism evidence="4 5">
    <name type="scientific">Arachidicoccus ginsenosidivorans</name>
    <dbReference type="NCBI Taxonomy" id="496057"/>
    <lineage>
        <taxon>Bacteria</taxon>
        <taxon>Pseudomonadati</taxon>
        <taxon>Bacteroidota</taxon>
        <taxon>Chitinophagia</taxon>
        <taxon>Chitinophagales</taxon>
        <taxon>Chitinophagaceae</taxon>
        <taxon>Arachidicoccus</taxon>
    </lineage>
</organism>
<dbReference type="GO" id="GO:0005975">
    <property type="term" value="P:carbohydrate metabolic process"/>
    <property type="evidence" value="ECO:0007669"/>
    <property type="project" value="TreeGrafter"/>
</dbReference>
<evidence type="ECO:0000259" key="3">
    <source>
        <dbReference type="Pfam" id="PF03629"/>
    </source>
</evidence>
<dbReference type="GO" id="GO:0000150">
    <property type="term" value="F:DNA strand exchange activity"/>
    <property type="evidence" value="ECO:0007669"/>
    <property type="project" value="InterPro"/>
</dbReference>
<keyword evidence="1" id="KW-0378">Hydrolase</keyword>
<dbReference type="PANTHER" id="PTHR22901">
    <property type="entry name" value="SIALATE O-ACETYLESTERASE"/>
    <property type="match status" value="1"/>
</dbReference>
<dbReference type="AlphaFoldDB" id="A0A5B8VQM4"/>
<dbReference type="KEGG" id="agi:FSB73_19685"/>
<dbReference type="PANTHER" id="PTHR22901:SF0">
    <property type="entry name" value="SIALATE O-ACETYLESTERASE"/>
    <property type="match status" value="1"/>
</dbReference>
<protein>
    <submittedName>
        <fullName evidence="4">Sialate O-acetylesterase</fullName>
    </submittedName>
</protein>
<feature type="active site" description="O-(5'-phospho-DNA)-serine intermediate" evidence="2">
    <location>
        <position position="28"/>
    </location>
</feature>
<dbReference type="PROSITE" id="PS00397">
    <property type="entry name" value="RECOMBINASES_1"/>
    <property type="match status" value="1"/>
</dbReference>
<dbReference type="SUPFAM" id="SSF52266">
    <property type="entry name" value="SGNH hydrolase"/>
    <property type="match status" value="1"/>
</dbReference>
<evidence type="ECO:0000313" key="4">
    <source>
        <dbReference type="EMBL" id="QEC73553.1"/>
    </source>
</evidence>
<feature type="domain" description="Sialate O-acetylesterase" evidence="3">
    <location>
        <begin position="267"/>
        <end position="374"/>
    </location>
</feature>